<dbReference type="EMBL" id="CM000585">
    <property type="protein sequence ID" value="EWG47237.1"/>
    <property type="molecule type" value="Genomic_DNA"/>
</dbReference>
<reference evidence="1 2" key="1">
    <citation type="journal article" date="2010" name="Nature">
        <title>Comparative genomics reveals mobile pathogenicity chromosomes in Fusarium.</title>
        <authorList>
            <person name="Ma L.J."/>
            <person name="van der Does H.C."/>
            <person name="Borkovich K.A."/>
            <person name="Coleman J.J."/>
            <person name="Daboussi M.J."/>
            <person name="Di Pietro A."/>
            <person name="Dufresne M."/>
            <person name="Freitag M."/>
            <person name="Grabherr M."/>
            <person name="Henrissat B."/>
            <person name="Houterman P.M."/>
            <person name="Kang S."/>
            <person name="Shim W.B."/>
            <person name="Woloshuk C."/>
            <person name="Xie X."/>
            <person name="Xu J.R."/>
            <person name="Antoniw J."/>
            <person name="Baker S.E."/>
            <person name="Bluhm B.H."/>
            <person name="Breakspear A."/>
            <person name="Brown D.W."/>
            <person name="Butchko R.A."/>
            <person name="Chapman S."/>
            <person name="Coulson R."/>
            <person name="Coutinho P.M."/>
            <person name="Danchin E.G."/>
            <person name="Diener A."/>
            <person name="Gale L.R."/>
            <person name="Gardiner D.M."/>
            <person name="Goff S."/>
            <person name="Hammond-Kosack K.E."/>
            <person name="Hilburn K."/>
            <person name="Hua-Van A."/>
            <person name="Jonkers W."/>
            <person name="Kazan K."/>
            <person name="Kodira C.D."/>
            <person name="Koehrsen M."/>
            <person name="Kumar L."/>
            <person name="Lee Y.H."/>
            <person name="Li L."/>
            <person name="Manners J.M."/>
            <person name="Miranda-Saavedra D."/>
            <person name="Mukherjee M."/>
            <person name="Park G."/>
            <person name="Park J."/>
            <person name="Park S.Y."/>
            <person name="Proctor R.H."/>
            <person name="Regev A."/>
            <person name="Ruiz-Roldan M.C."/>
            <person name="Sain D."/>
            <person name="Sakthikumar S."/>
            <person name="Sykes S."/>
            <person name="Schwartz D.C."/>
            <person name="Turgeon B.G."/>
            <person name="Wapinski I."/>
            <person name="Yoder O."/>
            <person name="Young S."/>
            <person name="Zeng Q."/>
            <person name="Zhou S."/>
            <person name="Galagan J."/>
            <person name="Cuomo C.A."/>
            <person name="Kistler H.C."/>
            <person name="Rep M."/>
        </authorList>
    </citation>
    <scope>NUCLEOTIDE SEQUENCE [LARGE SCALE GENOMIC DNA]</scope>
    <source>
        <strain evidence="2">M3125 / FGSC 7600</strain>
    </source>
</reference>
<organism evidence="1 2">
    <name type="scientific">Gibberella moniliformis (strain M3125 / FGSC 7600)</name>
    <name type="common">Maize ear and stalk rot fungus</name>
    <name type="synonym">Fusarium verticillioides</name>
    <dbReference type="NCBI Taxonomy" id="334819"/>
    <lineage>
        <taxon>Eukaryota</taxon>
        <taxon>Fungi</taxon>
        <taxon>Dikarya</taxon>
        <taxon>Ascomycota</taxon>
        <taxon>Pezizomycotina</taxon>
        <taxon>Sordariomycetes</taxon>
        <taxon>Hypocreomycetidae</taxon>
        <taxon>Hypocreales</taxon>
        <taxon>Nectriaceae</taxon>
        <taxon>Fusarium</taxon>
        <taxon>Fusarium fujikuroi species complex</taxon>
    </lineage>
</organism>
<gene>
    <name evidence="1" type="ORF">FVEG_16090</name>
</gene>
<dbReference type="GeneID" id="30072966"/>
<dbReference type="Proteomes" id="UP000009096">
    <property type="component" value="Chromosome 8"/>
</dbReference>
<dbReference type="RefSeq" id="XP_018753428.1">
    <property type="nucleotide sequence ID" value="XM_018905331.1"/>
</dbReference>
<evidence type="ECO:0000313" key="1">
    <source>
        <dbReference type="EMBL" id="EWG47237.1"/>
    </source>
</evidence>
<sequence>MSGCARVPCPWFRSGSTIKGSLELLFGQKHKPRVPKWDFPWETRPMNDRAFRKVHQALTKPLYAPNHQTSLIINYHTTEYVCNGRSWICSRQGAINNFMARPGLGCCSSLSQAIPCHSTLKIIIGVCLSSSSGRDVISESGLAEV</sequence>
<evidence type="ECO:0000313" key="2">
    <source>
        <dbReference type="Proteomes" id="UP000009096"/>
    </source>
</evidence>
<keyword evidence="2" id="KW-1185">Reference proteome</keyword>
<protein>
    <submittedName>
        <fullName evidence="1">Uncharacterized protein</fullName>
    </submittedName>
</protein>
<dbReference type="AlphaFoldDB" id="W7MRK4"/>
<dbReference type="EMBL" id="DS022250">
    <property type="protein sequence ID" value="EWG47237.1"/>
    <property type="molecule type" value="Genomic_DNA"/>
</dbReference>
<accession>W7MRK4</accession>
<dbReference type="VEuPathDB" id="FungiDB:FVEG_16090"/>
<name>W7MRK4_GIBM7</name>
<dbReference type="KEGG" id="fvr:FVEG_16090"/>
<proteinExistence type="predicted"/>